<proteinExistence type="predicted"/>
<dbReference type="Proteomes" id="UP000189229">
    <property type="component" value="Unassembled WGS sequence"/>
</dbReference>
<dbReference type="AlphaFoldDB" id="A0A1V3WAC7"/>
<evidence type="ECO:0000256" key="1">
    <source>
        <dbReference type="SAM" id="MobiDB-lite"/>
    </source>
</evidence>
<comment type="caution">
    <text evidence="2">The sequence shown here is derived from an EMBL/GenBank/DDBJ whole genome shotgun (WGS) entry which is preliminary data.</text>
</comment>
<reference evidence="2 3" key="1">
    <citation type="submission" date="2017-02" db="EMBL/GenBank/DDBJ databases">
        <title>Complete genome sequences of Mycobacterium kansasii strains isolated from rhesus macaques.</title>
        <authorList>
            <person name="Panda A."/>
            <person name="Nagaraj S."/>
            <person name="Zhao X."/>
            <person name="Tettelin H."/>
            <person name="Detolla L.J."/>
        </authorList>
    </citation>
    <scope>NUCLEOTIDE SEQUENCE [LARGE SCALE GENOMIC DNA]</scope>
    <source>
        <strain evidence="2 3">11-3813</strain>
    </source>
</reference>
<organism evidence="2 3">
    <name type="scientific">Mycobacterium kansasii</name>
    <dbReference type="NCBI Taxonomy" id="1768"/>
    <lineage>
        <taxon>Bacteria</taxon>
        <taxon>Bacillati</taxon>
        <taxon>Actinomycetota</taxon>
        <taxon>Actinomycetes</taxon>
        <taxon>Mycobacteriales</taxon>
        <taxon>Mycobacteriaceae</taxon>
        <taxon>Mycobacterium</taxon>
    </lineage>
</organism>
<protein>
    <submittedName>
        <fullName evidence="2">Putative maf-like protein</fullName>
    </submittedName>
</protein>
<feature type="region of interest" description="Disordered" evidence="1">
    <location>
        <begin position="30"/>
        <end position="49"/>
    </location>
</feature>
<evidence type="ECO:0000313" key="2">
    <source>
        <dbReference type="EMBL" id="OOK63923.1"/>
    </source>
</evidence>
<evidence type="ECO:0000313" key="3">
    <source>
        <dbReference type="Proteomes" id="UP000189229"/>
    </source>
</evidence>
<name>A0A1V3WAC7_MYCKA</name>
<gene>
    <name evidence="2" type="ORF">BZL30_9353</name>
</gene>
<dbReference type="EMBL" id="MVBM01000014">
    <property type="protein sequence ID" value="OOK63923.1"/>
    <property type="molecule type" value="Genomic_DNA"/>
</dbReference>
<sequence length="111" mass="12186">MLRQAGVDPLVVASGFDEDALICGLRPEASPDEVVARSPEPKPSMSQRRCTPRSQAIALSWAVIRCCSWMAGYVASPIYRQRAATRHQWRDAPDNFIPAIALSPAGQQDYS</sequence>
<accession>A0A1V3WAC7</accession>